<name>A0A381QQL7_9ZZZZ</name>
<dbReference type="InterPro" id="IPR050058">
    <property type="entry name" value="Ala-tRNA_ligase"/>
</dbReference>
<dbReference type="EMBL" id="UINC01001417">
    <property type="protein sequence ID" value="SUZ80197.1"/>
    <property type="molecule type" value="Genomic_DNA"/>
</dbReference>
<dbReference type="GO" id="GO:0005737">
    <property type="term" value="C:cytoplasm"/>
    <property type="evidence" value="ECO:0007669"/>
    <property type="project" value="InterPro"/>
</dbReference>
<dbReference type="GO" id="GO:0005524">
    <property type="term" value="F:ATP binding"/>
    <property type="evidence" value="ECO:0007669"/>
    <property type="project" value="UniProtKB-KW"/>
</dbReference>
<dbReference type="Gene3D" id="3.10.310.40">
    <property type="match status" value="1"/>
</dbReference>
<feature type="non-terminal residue" evidence="14">
    <location>
        <position position="1"/>
    </location>
</feature>
<dbReference type="FunFam" id="3.30.930.10:FF:000011">
    <property type="entry name" value="Alanine--tRNA ligase, cytoplasmic"/>
    <property type="match status" value="1"/>
</dbReference>
<dbReference type="GO" id="GO:0046872">
    <property type="term" value="F:metal ion binding"/>
    <property type="evidence" value="ECO:0007669"/>
    <property type="project" value="UniProtKB-KW"/>
</dbReference>
<dbReference type="GO" id="GO:0004813">
    <property type="term" value="F:alanine-tRNA ligase activity"/>
    <property type="evidence" value="ECO:0007669"/>
    <property type="project" value="UniProtKB-EC"/>
</dbReference>
<dbReference type="PANTHER" id="PTHR11777">
    <property type="entry name" value="ALANYL-TRNA SYNTHETASE"/>
    <property type="match status" value="1"/>
</dbReference>
<dbReference type="InterPro" id="IPR002318">
    <property type="entry name" value="Ala-tRNA-lgiase_IIc"/>
</dbReference>
<keyword evidence="10" id="KW-0694">RNA-binding</keyword>
<keyword evidence="7" id="KW-0547">Nucleotide-binding</keyword>
<dbReference type="Gene3D" id="3.30.54.20">
    <property type="match status" value="1"/>
</dbReference>
<accession>A0A381QQL7</accession>
<dbReference type="Pfam" id="PF07973">
    <property type="entry name" value="tRNA_SAD"/>
    <property type="match status" value="1"/>
</dbReference>
<dbReference type="SMART" id="SM00863">
    <property type="entry name" value="tRNA_SAD"/>
    <property type="match status" value="1"/>
</dbReference>
<evidence type="ECO:0000256" key="1">
    <source>
        <dbReference type="ARBA" id="ARBA00008226"/>
    </source>
</evidence>
<evidence type="ECO:0000256" key="3">
    <source>
        <dbReference type="ARBA" id="ARBA00017959"/>
    </source>
</evidence>
<dbReference type="InterPro" id="IPR023033">
    <property type="entry name" value="Ala_tRNA_ligase_euk/bac"/>
</dbReference>
<dbReference type="Gene3D" id="3.30.930.10">
    <property type="entry name" value="Bira Bifunctional Protein, Domain 2"/>
    <property type="match status" value="1"/>
</dbReference>
<evidence type="ECO:0000256" key="12">
    <source>
        <dbReference type="ARBA" id="ARBA00023146"/>
    </source>
</evidence>
<dbReference type="SUPFAM" id="SSF55186">
    <property type="entry name" value="ThrRS/AlaRS common domain"/>
    <property type="match status" value="1"/>
</dbReference>
<dbReference type="InterPro" id="IPR012947">
    <property type="entry name" value="tRNA_SAD"/>
</dbReference>
<dbReference type="InterPro" id="IPR045864">
    <property type="entry name" value="aa-tRNA-synth_II/BPL/LPL"/>
</dbReference>
<dbReference type="Pfam" id="PF02272">
    <property type="entry name" value="DHHA1"/>
    <property type="match status" value="1"/>
</dbReference>
<keyword evidence="11" id="KW-0648">Protein biosynthesis</keyword>
<dbReference type="Gene3D" id="2.40.30.130">
    <property type="match status" value="1"/>
</dbReference>
<dbReference type="AlphaFoldDB" id="A0A381QQL7"/>
<dbReference type="CDD" id="cd00673">
    <property type="entry name" value="AlaRS_core"/>
    <property type="match status" value="1"/>
</dbReference>
<evidence type="ECO:0000256" key="4">
    <source>
        <dbReference type="ARBA" id="ARBA00022555"/>
    </source>
</evidence>
<dbReference type="SUPFAM" id="SSF101353">
    <property type="entry name" value="Putative anticodon-binding domain of alanyl-tRNA synthetase (AlaRS)"/>
    <property type="match status" value="1"/>
</dbReference>
<protein>
    <recommendedName>
        <fullName evidence="3">Alanine--tRNA ligase</fullName>
        <ecNumber evidence="2">6.1.1.7</ecNumber>
    </recommendedName>
</protein>
<reference evidence="14" key="1">
    <citation type="submission" date="2018-05" db="EMBL/GenBank/DDBJ databases">
        <authorList>
            <person name="Lanie J.A."/>
            <person name="Ng W.-L."/>
            <person name="Kazmierczak K.M."/>
            <person name="Andrzejewski T.M."/>
            <person name="Davidsen T.M."/>
            <person name="Wayne K.J."/>
            <person name="Tettelin H."/>
            <person name="Glass J.I."/>
            <person name="Rusch D."/>
            <person name="Podicherti R."/>
            <person name="Tsui H.-C.T."/>
            <person name="Winkler M.E."/>
        </authorList>
    </citation>
    <scope>NUCLEOTIDE SEQUENCE</scope>
</reference>
<keyword evidence="12" id="KW-0030">Aminoacyl-tRNA synthetase</keyword>
<feature type="non-terminal residue" evidence="14">
    <location>
        <position position="865"/>
    </location>
</feature>
<evidence type="ECO:0000256" key="9">
    <source>
        <dbReference type="ARBA" id="ARBA00022840"/>
    </source>
</evidence>
<keyword evidence="8" id="KW-0862">Zinc</keyword>
<dbReference type="EC" id="6.1.1.7" evidence="2"/>
<dbReference type="GO" id="GO:0002161">
    <property type="term" value="F:aminoacyl-tRNA deacylase activity"/>
    <property type="evidence" value="ECO:0007669"/>
    <property type="project" value="TreeGrafter"/>
</dbReference>
<evidence type="ECO:0000256" key="11">
    <source>
        <dbReference type="ARBA" id="ARBA00022917"/>
    </source>
</evidence>
<dbReference type="InterPro" id="IPR018162">
    <property type="entry name" value="Ala-tRNA-ligase_IIc_anticod-bd"/>
</dbReference>
<evidence type="ECO:0000256" key="5">
    <source>
        <dbReference type="ARBA" id="ARBA00022598"/>
    </source>
</evidence>
<evidence type="ECO:0000313" key="14">
    <source>
        <dbReference type="EMBL" id="SUZ80197.1"/>
    </source>
</evidence>
<dbReference type="FunFam" id="3.30.980.10:FF:000004">
    <property type="entry name" value="Alanine--tRNA ligase, cytoplasmic"/>
    <property type="match status" value="1"/>
</dbReference>
<dbReference type="InterPro" id="IPR009000">
    <property type="entry name" value="Transl_B-barrel_sf"/>
</dbReference>
<dbReference type="NCBIfam" id="TIGR00344">
    <property type="entry name" value="alaS"/>
    <property type="match status" value="1"/>
</dbReference>
<dbReference type="FunFam" id="3.10.310.40:FF:000001">
    <property type="entry name" value="Alanine--tRNA ligase"/>
    <property type="match status" value="1"/>
</dbReference>
<dbReference type="GO" id="GO:0000049">
    <property type="term" value="F:tRNA binding"/>
    <property type="evidence" value="ECO:0007669"/>
    <property type="project" value="UniProtKB-KW"/>
</dbReference>
<proteinExistence type="inferred from homology"/>
<dbReference type="PANTHER" id="PTHR11777:SF9">
    <property type="entry name" value="ALANINE--TRNA LIGASE, CYTOPLASMIC"/>
    <property type="match status" value="1"/>
</dbReference>
<evidence type="ECO:0000256" key="2">
    <source>
        <dbReference type="ARBA" id="ARBA00013168"/>
    </source>
</evidence>
<evidence type="ECO:0000256" key="10">
    <source>
        <dbReference type="ARBA" id="ARBA00022884"/>
    </source>
</evidence>
<dbReference type="PRINTS" id="PR00980">
    <property type="entry name" value="TRNASYNTHALA"/>
</dbReference>
<keyword evidence="4" id="KW-0820">tRNA-binding</keyword>
<dbReference type="InterPro" id="IPR003156">
    <property type="entry name" value="DHHA1_dom"/>
</dbReference>
<evidence type="ECO:0000256" key="8">
    <source>
        <dbReference type="ARBA" id="ARBA00022833"/>
    </source>
</evidence>
<dbReference type="Gene3D" id="3.30.980.10">
    <property type="entry name" value="Threonyl-trna Synthetase, Chain A, domain 2"/>
    <property type="match status" value="1"/>
</dbReference>
<dbReference type="SUPFAM" id="SSF55681">
    <property type="entry name" value="Class II aaRS and biotin synthetases"/>
    <property type="match status" value="1"/>
</dbReference>
<keyword evidence="5" id="KW-0436">Ligase</keyword>
<dbReference type="Pfam" id="PF01411">
    <property type="entry name" value="tRNA-synt_2c"/>
    <property type="match status" value="1"/>
</dbReference>
<sequence>MNSNKVRTEFLSFFKKKNHKVVKSAPMVIKNDPTLMFTNAGMNQFKDNFLGNIISDNKRLVDTQKCLRVSGKHNDLDEVGIDTYHHTMFEMLGNWSFGDYFKKEAINWAWELLTEIYKIDKDSLYVTTFEGSKKDGISKDKDAYNIWKEIIDESRIILGNKDDNFWEMGDHGPCGPCSEIHIDIRSEKEKSKTSGRDLVNKDHPEVIEIWNLVFIEFNRKMNGSLEKLPLKHIDTGMGFERLCMVLQGVKSNYDTDIFQPLIKELELVSKIKYGFDKEKDIAIRVIVDHLRAVSFSIADGQLPSNNGAGYVIRRILRRAIRYGYTFLDQKSPFIYKLVKKLSSQFSQAYPELESQIKIIENVIKKEESSFLITLEKGMIKLNDIILNSKTKKISGSNAFELYDTFGFPIDLTSLILRENGMSFDSKEFNSLMSIQKNRSKSASHSSNEEWVKIHESEQSKFIGYDELNSNSKILRYRKTKNKKNEEIYQIVFDRTPFYPEGGGQVGDTGFLETGSDQKIKILNTIKENDSIIHLMDSLPKKFDKNFNIRVDKNKRFASSSNHTATHLLHQALRNILGDHVQQKGSMVSDKYLRFDFSHFSRLNGKELEKIQNFVNQRIIDELELEENRNSSLKECIDKGAIALFGEKYGDVVRSVKFGESFELCGGTHVKNTSQIRSFIITSESAISTGIRRIEALSGTKAINFLINQTKTLKEINSILLNDKNPVDALNKIKNQNVSSNKKLERTNNELIGYYIKDLNQNLELINNLNFCAIEFSCDPTVLKNLAFKAGKEIENLFLVLCSNFEGKAYVMCYISNNLTETHKLNAQNIVQKLGDSIGGTGGGQSFFATATGNNISGIKNVIKKS</sequence>
<evidence type="ECO:0000256" key="6">
    <source>
        <dbReference type="ARBA" id="ARBA00022723"/>
    </source>
</evidence>
<dbReference type="SUPFAM" id="SSF50447">
    <property type="entry name" value="Translation proteins"/>
    <property type="match status" value="1"/>
</dbReference>
<feature type="domain" description="Alanyl-transfer RNA synthetases family profile" evidence="13">
    <location>
        <begin position="1"/>
        <end position="707"/>
    </location>
</feature>
<dbReference type="PROSITE" id="PS50860">
    <property type="entry name" value="AA_TRNA_LIGASE_II_ALA"/>
    <property type="match status" value="1"/>
</dbReference>
<dbReference type="GO" id="GO:0006419">
    <property type="term" value="P:alanyl-tRNA aminoacylation"/>
    <property type="evidence" value="ECO:0007669"/>
    <property type="project" value="InterPro"/>
</dbReference>
<organism evidence="14">
    <name type="scientific">marine metagenome</name>
    <dbReference type="NCBI Taxonomy" id="408172"/>
    <lineage>
        <taxon>unclassified sequences</taxon>
        <taxon>metagenomes</taxon>
        <taxon>ecological metagenomes</taxon>
    </lineage>
</organism>
<keyword evidence="6" id="KW-0479">Metal-binding</keyword>
<comment type="similarity">
    <text evidence="1">Belongs to the class-II aminoacyl-tRNA synthetase family.</text>
</comment>
<dbReference type="InterPro" id="IPR018163">
    <property type="entry name" value="Thr/Ala-tRNA-synth_IIc_edit"/>
</dbReference>
<keyword evidence="9" id="KW-0067">ATP-binding</keyword>
<gene>
    <name evidence="14" type="ORF">METZ01_LOCUS33051</name>
</gene>
<evidence type="ECO:0000256" key="7">
    <source>
        <dbReference type="ARBA" id="ARBA00022741"/>
    </source>
</evidence>
<dbReference type="InterPro" id="IPR018164">
    <property type="entry name" value="Ala-tRNA-synth_IIc_N"/>
</dbReference>
<dbReference type="HAMAP" id="MF_00036_B">
    <property type="entry name" value="Ala_tRNA_synth_B"/>
    <property type="match status" value="1"/>
</dbReference>
<evidence type="ECO:0000259" key="13">
    <source>
        <dbReference type="PROSITE" id="PS50860"/>
    </source>
</evidence>
<dbReference type="InterPro" id="IPR018165">
    <property type="entry name" value="Ala-tRNA-synth_IIc_core"/>
</dbReference>